<keyword evidence="4" id="KW-0732">Signal</keyword>
<name>G8P1F0_GRAMM</name>
<protein>
    <submittedName>
        <fullName evidence="5">Tetratricopeptide TPR_1 repeat-containing protein</fullName>
    </submittedName>
</protein>
<proteinExistence type="predicted"/>
<dbReference type="Gene3D" id="1.25.40.10">
    <property type="entry name" value="Tetratricopeptide repeat domain"/>
    <property type="match status" value="5"/>
</dbReference>
<dbReference type="eggNOG" id="COG0457">
    <property type="taxonomic scope" value="Bacteria"/>
</dbReference>
<dbReference type="InterPro" id="IPR011990">
    <property type="entry name" value="TPR-like_helical_dom_sf"/>
</dbReference>
<evidence type="ECO:0000313" key="5">
    <source>
        <dbReference type="EMBL" id="AEU34689.1"/>
    </source>
</evidence>
<dbReference type="HOGENOM" id="CLU_228722_0_0_0"/>
<dbReference type="PANTHER" id="PTHR23082">
    <property type="entry name" value="TRANSCRIPTION INITIATION FACTOR IIIC TFIIIC , POLYPEPTIDE 3-RELATED"/>
    <property type="match status" value="1"/>
</dbReference>
<evidence type="ECO:0000256" key="3">
    <source>
        <dbReference type="SAM" id="MobiDB-lite"/>
    </source>
</evidence>
<sequence precursor="true">MKWSRNRAVCTTAVLGLVAASFYARAELAPWLQSVVSGSDIEAALYRAMELPGVRTLYPRPPAEAHNGLNGLLKGKSDAAQLYALRAHTEEQALDFSAAEQDWKAFVAHATGKQAAEFELADFYHRRVQGPQEIVALEQAATSPAAAGEKFIAADKQQAWQAFARALTVAQEQALGDDATTGIYKTWMARYPAEPAVRAAFVNSLMKRRRYDEAQQAVAEYRTAFPQDQIFPIKASALVALQQGDTTATTRALALFDKAYQPLWPTELVQSYFQLLAATHTQHTMLADTRARLLSNPDDYSAATRLFHYYQQQGRSDAAANALAEYGASKDSRHAAWSADELFTFATLLDNATQYEEAARYYFALAGTQGHLTTTTQAPEEVGLSGIIRILLTAPERPIDLGSGNLSIYRDLATVDQGPGYLNGVLSLWFNSANPSAEFHDEEVKATPYFHRAKAAELLAILDQRFPASTARPALHAALIRAYTSYGEDAAIQKAGQQFLADFPHASERLEVALEVADADARQNDTKSEFALYDNLLTELAGSLQGMPLTAAGAVAVPAPEAPAPDSDTTDSAPVPAATAQASAVLKPSLAMPVAAPATTATAEAYRQILDRYLGRLTTANQLPTALAVLRHELDRNPNDPLLYAKLADFLQQNNLAAEQEAVYQQALARFNDTTFYDKLARFYLRQKRQQDFDTLTRKVVDIFQGTELEQYFGNVTSNWPQAYLQLNLYAHKRFPHDLTFTRNLLTAYTSKDTADSAAWEQLIREHWQESPELQAEFFDYLSRTNKLNAEMTALQALVPAAAAQQQNPAATHELAQLQLWQSHFEQSAPLLEELAQAYPADASVGEDAASIFRSLAYYDPAQIERAVAIEKHLSEADPTNLDRLATIGDIYADSTSASLNLPVDHQLAQAAPYWKRMSTVHPGISDGYLQSATVFWDYFQFDEAIAQIEAARKQFNNPALYGYEAGAICENKRDFSRAIAEYVRSATAQNTDQSSADESGFSARGRLLTLATRPETADLVDQETERSATQHPTLEALKLRIDILQTRQQTSSIDALVQAAIQRAANVDDAAQLVELSQNSHLPQAYQAALQREIALAVDPVQRIELQYQLVRAYEDQNDIADAQRLIEAVYKDNAKILGVVRATTDFYWNNKQQPRAVATLVQASHEANPTLAHNFTLEAIAKSNQSGDFVGARTLLKPLLANNPYNAQYLALTADSYALAHDATGLRDFYAATLASLKSAPLNAQLSALDKRDKIALVRQGMILALTDLKDYSGALDQHIALISAFPEDTNILQNAASYARLHSREPQLVAFLNKAVADSPRDSRFAIDLGRVDVLFEDYDGALAAYSKAIAIRKDRPDLYIARVDIEEHQQSYEAACADYDRLYLLTYKDPQWMEKAALARARQGRADLAVKALQTAWIEGHPPSAANNFRVATQLAGWDMLTEARKFADEGVKLAGDDLLTSSQNADGAVQYAGLLGRQRQAREALALLKSALAASETSPSSPALIVKQVEEKGIASVTNADWRKQQVEQRRQFAQNTFSRAVRVLSATVGDYYTPEEQLAYARLLDTERSNRPLKEVVEVWIPAAQSAGLKDREAVWRRDVLLGGDKDLALAQLNLFDTLEAQRMDNLTRAQTLDAYAATFRSEEQPTVLEMAAGAWRDAGNFEAEARDLRKLVVSHQGQQQQQRLFEVLLLHNPAALVRLAAAKGNYADAAASYIVTNGSKALAYQVIAARTAANPPVWPTAMNALLGLYFGDTTPRTDAAFQTVLADGTIGERLKSQPGATKQITGDSWFYYAMRYGVWRTLAAKPDADTEEYLPAGLEFMPQGSISYIALAQAYVDAHKYDAAIAEYRHVEELAPEDPEPNRAMAEILWMESHHDEALAEWKQALAKLRAMVDEQSVPESFWTNFTSIANDAREYQIGPQLKPGMDGVLAPYIRKNGSYRSTELLHAAYVALEKVSATEATDWVLALAADTTDQRAILSSLTDETWFPRAQFGGIYRHELALAQAEAQAAAAKSKGTEDDGTQSVLTSIQLKYLKWLLQQGQITEAQRLLDSIPAAQRQNEEMQTITLLLAARQSRLPQWIADYQNDPSHAPALATLSSVANQLRLKQDSANSRLLLEYVFQQKTALQELAAPDYLALAEARLATNDVPGALDLLHRLTLQGDLYENLDTAAALLMRTGHVAEALPLLTKLANGNPWDFDYRRRLGEAQFASKQDAAAEATLKAVATSDNSPYDDRAKAAEALRAIPGTRSFSSAELTQLANATPGTPQADQPYFLYAHMSAAAALPMAQRGTLLRAAIMDAPTSLLDQLRLDIFTAEVAANQYEKANTAVAPLLSENPSLRTAPSDESTEVNSEEPTTEDSSAVGTQAATLLTQPQDKRDFLLALATMEEHLSEEQQAIEDLQTAAQLTEDKVQQSRIESRISSLQERLNVKQENATRRPVIQTSTQQAVLVRPRLTVSATKVHP</sequence>
<dbReference type="SMART" id="SM00028">
    <property type="entry name" value="TPR"/>
    <property type="match status" value="6"/>
</dbReference>
<dbReference type="RefSeq" id="WP_014263573.1">
    <property type="nucleotide sequence ID" value="NC_016631.1"/>
</dbReference>
<gene>
    <name evidence="5" type="ordered locus">AciX8_0334</name>
</gene>
<accession>G8P1F0</accession>
<organism evidence="5 6">
    <name type="scientific">Granulicella mallensis (strain ATCC BAA-1857 / DSM 23137 / MP5ACTX8)</name>
    <dbReference type="NCBI Taxonomy" id="682795"/>
    <lineage>
        <taxon>Bacteria</taxon>
        <taxon>Pseudomonadati</taxon>
        <taxon>Acidobacteriota</taxon>
        <taxon>Terriglobia</taxon>
        <taxon>Terriglobales</taxon>
        <taxon>Acidobacteriaceae</taxon>
        <taxon>Granulicella</taxon>
    </lineage>
</organism>
<dbReference type="EMBL" id="CP003130">
    <property type="protein sequence ID" value="AEU34689.1"/>
    <property type="molecule type" value="Genomic_DNA"/>
</dbReference>
<feature type="compositionally biased region" description="Polar residues" evidence="3">
    <location>
        <begin position="2345"/>
        <end position="2355"/>
    </location>
</feature>
<dbReference type="PROSITE" id="PS50005">
    <property type="entry name" value="TPR"/>
    <property type="match status" value="1"/>
</dbReference>
<dbReference type="GO" id="GO:0006383">
    <property type="term" value="P:transcription by RNA polymerase III"/>
    <property type="evidence" value="ECO:0007669"/>
    <property type="project" value="InterPro"/>
</dbReference>
<dbReference type="OrthoDB" id="97761at2"/>
<keyword evidence="1" id="KW-0802">TPR repeat</keyword>
<dbReference type="STRING" id="682795.AciX8_0334"/>
<keyword evidence="6" id="KW-1185">Reference proteome</keyword>
<dbReference type="GO" id="GO:0000127">
    <property type="term" value="C:transcription factor TFIIIC complex"/>
    <property type="evidence" value="ECO:0007669"/>
    <property type="project" value="TreeGrafter"/>
</dbReference>
<evidence type="ECO:0000256" key="4">
    <source>
        <dbReference type="SAM" id="SignalP"/>
    </source>
</evidence>
<feature type="coiled-coil region" evidence="2">
    <location>
        <begin position="2394"/>
        <end position="2444"/>
    </location>
</feature>
<feature type="compositionally biased region" description="Acidic residues" evidence="3">
    <location>
        <begin position="2356"/>
        <end position="2367"/>
    </location>
</feature>
<reference evidence="5 6" key="1">
    <citation type="submission" date="2011-11" db="EMBL/GenBank/DDBJ databases">
        <title>Complete sequence of Granulicella mallensis MP5ACTX8.</title>
        <authorList>
            <consortium name="US DOE Joint Genome Institute"/>
            <person name="Lucas S."/>
            <person name="Copeland A."/>
            <person name="Lapidus A."/>
            <person name="Cheng J.-F."/>
            <person name="Goodwin L."/>
            <person name="Pitluck S."/>
            <person name="Peters L."/>
            <person name="Lu M."/>
            <person name="Detter J.C."/>
            <person name="Han C."/>
            <person name="Tapia R."/>
            <person name="Land M."/>
            <person name="Hauser L."/>
            <person name="Kyrpides N."/>
            <person name="Ivanova N."/>
            <person name="Mikhailova N."/>
            <person name="Pagani I."/>
            <person name="Rawat S."/>
            <person name="Mannisto M."/>
            <person name="Haggblom M."/>
            <person name="Woyke T."/>
        </authorList>
    </citation>
    <scope>NUCLEOTIDE SEQUENCE [LARGE SCALE GENOMIC DNA]</scope>
    <source>
        <strain evidence="6">ATCC BAA-1857 / DSM 23137 / MP5ACTX8</strain>
    </source>
</reference>
<dbReference type="Proteomes" id="UP000007113">
    <property type="component" value="Chromosome"/>
</dbReference>
<evidence type="ECO:0000313" key="6">
    <source>
        <dbReference type="Proteomes" id="UP000007113"/>
    </source>
</evidence>
<dbReference type="InterPro" id="IPR039340">
    <property type="entry name" value="Tfc4/TFIIIC-102/Sfc4"/>
</dbReference>
<feature type="signal peptide" evidence="4">
    <location>
        <begin position="1"/>
        <end position="26"/>
    </location>
</feature>
<dbReference type="KEGG" id="gma:AciX8_0334"/>
<feature type="chain" id="PRO_5003513260" evidence="4">
    <location>
        <begin position="27"/>
        <end position="2474"/>
    </location>
</feature>
<dbReference type="SUPFAM" id="SSF48452">
    <property type="entry name" value="TPR-like"/>
    <property type="match status" value="2"/>
</dbReference>
<evidence type="ECO:0000256" key="1">
    <source>
        <dbReference type="PROSITE-ProRule" id="PRU00339"/>
    </source>
</evidence>
<evidence type="ECO:0000256" key="2">
    <source>
        <dbReference type="SAM" id="Coils"/>
    </source>
</evidence>
<feature type="region of interest" description="Disordered" evidence="3">
    <location>
        <begin position="2343"/>
        <end position="2374"/>
    </location>
</feature>
<dbReference type="PANTHER" id="PTHR23082:SF0">
    <property type="entry name" value="GENERAL TRANSCRIPTION FACTOR 3C POLYPEPTIDE 3"/>
    <property type="match status" value="1"/>
</dbReference>
<keyword evidence="2" id="KW-0175">Coiled coil</keyword>
<feature type="repeat" description="TPR" evidence="1">
    <location>
        <begin position="1832"/>
        <end position="1865"/>
    </location>
</feature>
<dbReference type="InterPro" id="IPR019734">
    <property type="entry name" value="TPR_rpt"/>
</dbReference>